<reference evidence="2" key="1">
    <citation type="submission" date="2022-11" db="UniProtKB">
        <authorList>
            <consortium name="WormBaseParasite"/>
        </authorList>
    </citation>
    <scope>IDENTIFICATION</scope>
</reference>
<dbReference type="AlphaFoldDB" id="A0A915J9F3"/>
<accession>A0A915J9F3</accession>
<protein>
    <submittedName>
        <fullName evidence="2">Uncharacterized protein</fullName>
    </submittedName>
</protein>
<evidence type="ECO:0000313" key="2">
    <source>
        <dbReference type="WBParaSite" id="nRc.2.0.1.t23113-RA"/>
    </source>
</evidence>
<dbReference type="Proteomes" id="UP000887565">
    <property type="component" value="Unplaced"/>
</dbReference>
<dbReference type="WBParaSite" id="nRc.2.0.1.t23113-RA">
    <property type="protein sequence ID" value="nRc.2.0.1.t23113-RA"/>
    <property type="gene ID" value="nRc.2.0.1.g23113"/>
</dbReference>
<sequence length="84" mass="10246">MIYQNLMKIPDSLSSFLIWENRNRKIDNNLLIYIFQSKKTYISKQIEDIIVYCKFEASIKQCLLPLFIYQRFRIAEMKNDLIYI</sequence>
<evidence type="ECO:0000313" key="1">
    <source>
        <dbReference type="Proteomes" id="UP000887565"/>
    </source>
</evidence>
<organism evidence="1 2">
    <name type="scientific">Romanomermis culicivorax</name>
    <name type="common">Nematode worm</name>
    <dbReference type="NCBI Taxonomy" id="13658"/>
    <lineage>
        <taxon>Eukaryota</taxon>
        <taxon>Metazoa</taxon>
        <taxon>Ecdysozoa</taxon>
        <taxon>Nematoda</taxon>
        <taxon>Enoplea</taxon>
        <taxon>Dorylaimia</taxon>
        <taxon>Mermithida</taxon>
        <taxon>Mermithoidea</taxon>
        <taxon>Mermithidae</taxon>
        <taxon>Romanomermis</taxon>
    </lineage>
</organism>
<keyword evidence="1" id="KW-1185">Reference proteome</keyword>
<proteinExistence type="predicted"/>
<name>A0A915J9F3_ROMCU</name>